<dbReference type="EC" id="2.7.1.-" evidence="6"/>
<name>A0ABD5Q291_9EURY</name>
<dbReference type="PROSITE" id="PS00583">
    <property type="entry name" value="PFKB_KINASES_1"/>
    <property type="match status" value="1"/>
</dbReference>
<keyword evidence="3 4" id="KW-0418">Kinase</keyword>
<comment type="caution">
    <text evidence="6">The sequence shown here is derived from an EMBL/GenBank/DDBJ whole genome shotgun (WGS) entry which is preliminary data.</text>
</comment>
<dbReference type="Pfam" id="PF00294">
    <property type="entry name" value="PfkB"/>
    <property type="match status" value="1"/>
</dbReference>
<evidence type="ECO:0000256" key="4">
    <source>
        <dbReference type="RuleBase" id="RU003704"/>
    </source>
</evidence>
<evidence type="ECO:0000313" key="6">
    <source>
        <dbReference type="EMBL" id="MFC4824763.1"/>
    </source>
</evidence>
<evidence type="ECO:0000259" key="5">
    <source>
        <dbReference type="Pfam" id="PF00294"/>
    </source>
</evidence>
<keyword evidence="7" id="KW-1185">Reference proteome</keyword>
<evidence type="ECO:0000256" key="2">
    <source>
        <dbReference type="ARBA" id="ARBA00022679"/>
    </source>
</evidence>
<proteinExistence type="inferred from homology"/>
<organism evidence="6 7">
    <name type="scientific">Halorussus aquaticus</name>
    <dbReference type="NCBI Taxonomy" id="2953748"/>
    <lineage>
        <taxon>Archaea</taxon>
        <taxon>Methanobacteriati</taxon>
        <taxon>Methanobacteriota</taxon>
        <taxon>Stenosarchaea group</taxon>
        <taxon>Halobacteria</taxon>
        <taxon>Halobacteriales</taxon>
        <taxon>Haladaptataceae</taxon>
        <taxon>Halorussus</taxon>
    </lineage>
</organism>
<evidence type="ECO:0000256" key="3">
    <source>
        <dbReference type="ARBA" id="ARBA00022777"/>
    </source>
</evidence>
<dbReference type="PANTHER" id="PTHR10584:SF157">
    <property type="entry name" value="SULFOFRUCTOSE KINASE"/>
    <property type="match status" value="1"/>
</dbReference>
<dbReference type="InterPro" id="IPR011611">
    <property type="entry name" value="PfkB_dom"/>
</dbReference>
<evidence type="ECO:0000256" key="1">
    <source>
        <dbReference type="ARBA" id="ARBA00010688"/>
    </source>
</evidence>
<gene>
    <name evidence="6" type="ORF">ACFO9K_10875</name>
</gene>
<dbReference type="EMBL" id="JBHSHT010000001">
    <property type="protein sequence ID" value="MFC4824763.1"/>
    <property type="molecule type" value="Genomic_DNA"/>
</dbReference>
<dbReference type="SUPFAM" id="SSF53613">
    <property type="entry name" value="Ribokinase-like"/>
    <property type="match status" value="1"/>
</dbReference>
<dbReference type="PANTHER" id="PTHR10584">
    <property type="entry name" value="SUGAR KINASE"/>
    <property type="match status" value="1"/>
</dbReference>
<dbReference type="PRINTS" id="PR00990">
    <property type="entry name" value="RIBOKINASE"/>
</dbReference>
<dbReference type="GO" id="GO:0016301">
    <property type="term" value="F:kinase activity"/>
    <property type="evidence" value="ECO:0007669"/>
    <property type="project" value="UniProtKB-KW"/>
</dbReference>
<dbReference type="InterPro" id="IPR002173">
    <property type="entry name" value="Carboh/pur_kinase_PfkB_CS"/>
</dbReference>
<protein>
    <submittedName>
        <fullName evidence="6">Carbohydrate kinase family protein</fullName>
        <ecNumber evidence="6">2.7.1.-</ecNumber>
    </submittedName>
</protein>
<feature type="domain" description="Carbohydrate kinase PfkB" evidence="5">
    <location>
        <begin position="15"/>
        <end position="312"/>
    </location>
</feature>
<dbReference type="Proteomes" id="UP001595945">
    <property type="component" value="Unassembled WGS sequence"/>
</dbReference>
<comment type="similarity">
    <text evidence="1 4">Belongs to the carbohydrate kinase PfkB family.</text>
</comment>
<dbReference type="GO" id="GO:0006796">
    <property type="term" value="P:phosphate-containing compound metabolic process"/>
    <property type="evidence" value="ECO:0007669"/>
    <property type="project" value="UniProtKB-ARBA"/>
</dbReference>
<dbReference type="PROSITE" id="PS00584">
    <property type="entry name" value="PFKB_KINASES_2"/>
    <property type="match status" value="1"/>
</dbReference>
<dbReference type="GeneID" id="73044539"/>
<dbReference type="Gene3D" id="3.40.1190.20">
    <property type="match status" value="1"/>
</dbReference>
<accession>A0ABD5Q291</accession>
<evidence type="ECO:0000313" key="7">
    <source>
        <dbReference type="Proteomes" id="UP001595945"/>
    </source>
</evidence>
<sequence length="323" mass="34370">MSDSDARADSARLDAVAVGSAVEDRVYALTNLPEPDGGAFVREESTAVGGVAANVAAALARLGRETGVVSRLGDDDAADLILADLRDRGIDAERVRRGDPDERTTYSMILRDPDGERMIVNGGEAVPNLRLTDEDVAYLRRADLAFTSAYAPDPVVSDLVTTKKEDTADFPPLVFDLAGPLSELEDRATRPETLDDLLPVCDLFVANEVSARSYLGADPRNAIETLRERGVRRAAVTRGTDGALLLDGETIVEIPAFEVETVDTTGAGDAFTAGLVHGWLLDDRTPEDAGRFAAATAALNCTAENARGGLPTEPEVEAFLNDR</sequence>
<dbReference type="RefSeq" id="WP_254269516.1">
    <property type="nucleotide sequence ID" value="NZ_CP100400.1"/>
</dbReference>
<dbReference type="InterPro" id="IPR002139">
    <property type="entry name" value="Ribo/fructo_kinase"/>
</dbReference>
<reference evidence="6 7" key="1">
    <citation type="journal article" date="2019" name="Int. J. Syst. Evol. Microbiol.">
        <title>The Global Catalogue of Microorganisms (GCM) 10K type strain sequencing project: providing services to taxonomists for standard genome sequencing and annotation.</title>
        <authorList>
            <consortium name="The Broad Institute Genomics Platform"/>
            <consortium name="The Broad Institute Genome Sequencing Center for Infectious Disease"/>
            <person name="Wu L."/>
            <person name="Ma J."/>
        </authorList>
    </citation>
    <scope>NUCLEOTIDE SEQUENCE [LARGE SCALE GENOMIC DNA]</scope>
    <source>
        <strain evidence="6 7">XZYJ18</strain>
    </source>
</reference>
<dbReference type="AlphaFoldDB" id="A0ABD5Q291"/>
<dbReference type="InterPro" id="IPR029056">
    <property type="entry name" value="Ribokinase-like"/>
</dbReference>
<keyword evidence="2 4" id="KW-0808">Transferase</keyword>